<feature type="transmembrane region" description="Helical" evidence="1">
    <location>
        <begin position="12"/>
        <end position="30"/>
    </location>
</feature>
<dbReference type="InterPro" id="IPR005149">
    <property type="entry name" value="Tscrpt_reg_PadR_N"/>
</dbReference>
<dbReference type="EMBL" id="JANKBY010000390">
    <property type="protein sequence ID" value="MCR1824736.1"/>
    <property type="molecule type" value="Genomic_DNA"/>
</dbReference>
<keyword evidence="1" id="KW-0812">Transmembrane</keyword>
<gene>
    <name evidence="3" type="ORF">NSA58_18305</name>
</gene>
<dbReference type="SUPFAM" id="SSF46785">
    <property type="entry name" value="Winged helix' DNA-binding domain"/>
    <property type="match status" value="1"/>
</dbReference>
<comment type="caution">
    <text evidence="3">The sequence shown here is derived from an EMBL/GenBank/DDBJ whole genome shotgun (WGS) entry which is preliminary data.</text>
</comment>
<dbReference type="PANTHER" id="PTHR33169">
    <property type="entry name" value="PADR-FAMILY TRANSCRIPTIONAL REGULATOR"/>
    <property type="match status" value="1"/>
</dbReference>
<evidence type="ECO:0000256" key="1">
    <source>
        <dbReference type="SAM" id="Phobius"/>
    </source>
</evidence>
<keyword evidence="4" id="KW-1185">Reference proteome</keyword>
<keyword evidence="1" id="KW-0472">Membrane</keyword>
<dbReference type="Proteomes" id="UP001140817">
    <property type="component" value="Unassembled WGS sequence"/>
</dbReference>
<dbReference type="RefSeq" id="WP_079764682.1">
    <property type="nucleotide sequence ID" value="NZ_JANKBY010000390.1"/>
</dbReference>
<dbReference type="Gene3D" id="1.10.10.10">
    <property type="entry name" value="Winged helix-like DNA-binding domain superfamily/Winged helix DNA-binding domain"/>
    <property type="match status" value="1"/>
</dbReference>
<name>A0A9X2MIV1_9FIRM</name>
<protein>
    <submittedName>
        <fullName evidence="3">PadR family transcriptional regulator</fullName>
    </submittedName>
</protein>
<dbReference type="InterPro" id="IPR052509">
    <property type="entry name" value="Metal_resp_DNA-bind_regulator"/>
</dbReference>
<reference evidence="3" key="1">
    <citation type="submission" date="2022-07" db="EMBL/GenBank/DDBJ databases">
        <title>Enhanced cultured diversity of the mouse gut microbiota enables custom-made synthetic communities.</title>
        <authorList>
            <person name="Afrizal A."/>
        </authorList>
    </citation>
    <scope>NUCLEOTIDE SEQUENCE</scope>
    <source>
        <strain evidence="3">DSM 29186</strain>
    </source>
</reference>
<dbReference type="InterPro" id="IPR036388">
    <property type="entry name" value="WH-like_DNA-bd_sf"/>
</dbReference>
<feature type="domain" description="Transcription regulator PadR N-terminal" evidence="2">
    <location>
        <begin position="15"/>
        <end position="82"/>
    </location>
</feature>
<keyword evidence="1" id="KW-1133">Transmembrane helix</keyword>
<evidence type="ECO:0000259" key="2">
    <source>
        <dbReference type="Pfam" id="PF03551"/>
    </source>
</evidence>
<proteinExistence type="predicted"/>
<sequence length="142" mass="17233">MSKKQEYLTESYYYILLCLYKGLNYGYCIMQEAIKLLNNIVKIGSGTMYTAVSKMIKKDSDTANEEDDRRRTYEITLDGRNILLQEIERLKEIFEDLGWKYINLTYNGWNYFRKNMTRTTMQVNMKYIYRLFFLQKYVKYTV</sequence>
<dbReference type="AlphaFoldDB" id="A0A9X2MIV1"/>
<dbReference type="PANTHER" id="PTHR33169:SF13">
    <property type="entry name" value="PADR-FAMILY TRANSCRIPTIONAL REGULATOR"/>
    <property type="match status" value="1"/>
</dbReference>
<evidence type="ECO:0000313" key="3">
    <source>
        <dbReference type="EMBL" id="MCR1824736.1"/>
    </source>
</evidence>
<accession>A0A9X2MIV1</accession>
<organism evidence="3 4">
    <name type="scientific">Terrisporobacter muris</name>
    <dbReference type="NCBI Taxonomy" id="2963284"/>
    <lineage>
        <taxon>Bacteria</taxon>
        <taxon>Bacillati</taxon>
        <taxon>Bacillota</taxon>
        <taxon>Clostridia</taxon>
        <taxon>Peptostreptococcales</taxon>
        <taxon>Peptostreptococcaceae</taxon>
        <taxon>Terrisporobacter</taxon>
    </lineage>
</organism>
<dbReference type="Pfam" id="PF03551">
    <property type="entry name" value="PadR"/>
    <property type="match status" value="1"/>
</dbReference>
<evidence type="ECO:0000313" key="4">
    <source>
        <dbReference type="Proteomes" id="UP001140817"/>
    </source>
</evidence>
<dbReference type="InterPro" id="IPR036390">
    <property type="entry name" value="WH_DNA-bd_sf"/>
</dbReference>